<dbReference type="Gene3D" id="2.40.320.10">
    <property type="entry name" value="Hypothetical Protein Pfu-838710-001"/>
    <property type="match status" value="1"/>
</dbReference>
<gene>
    <name evidence="2" type="ORF">NZK81_05810</name>
</gene>
<evidence type="ECO:0000313" key="3">
    <source>
        <dbReference type="Proteomes" id="UP001165583"/>
    </source>
</evidence>
<sequence>MTIEIERKFLVDGDGWRDGVTGSRRIRQAYLSKGGAASVRIRLVDEREARLTVKAAGSVDGAALARAEFEYPVPFEHAQAMLDLRIGRIIEKTRYLVPAGNGRVWEVDVFDGDHEGLILAEIELDAADEHVVLPDWIGREVTDDPGYSNAVLAQVG</sequence>
<dbReference type="PROSITE" id="PS51707">
    <property type="entry name" value="CYTH"/>
    <property type="match status" value="1"/>
</dbReference>
<dbReference type="EMBL" id="JANZXA010000003">
    <property type="protein sequence ID" value="MCT2399053.1"/>
    <property type="molecule type" value="Genomic_DNA"/>
</dbReference>
<name>A0ABT2I2M3_9SPHN</name>
<evidence type="ECO:0000313" key="2">
    <source>
        <dbReference type="EMBL" id="MCT2399053.1"/>
    </source>
</evidence>
<protein>
    <submittedName>
        <fullName evidence="2">CYTH domain-containing protein</fullName>
    </submittedName>
</protein>
<evidence type="ECO:0000259" key="1">
    <source>
        <dbReference type="PROSITE" id="PS51707"/>
    </source>
</evidence>
<dbReference type="PIRSF" id="PIRSF016487">
    <property type="entry name" value="CYTH_UCP016487"/>
    <property type="match status" value="1"/>
</dbReference>
<dbReference type="InterPro" id="IPR023577">
    <property type="entry name" value="CYTH_domain"/>
</dbReference>
<organism evidence="2 3">
    <name type="scientific">Novosphingobium mangrovi</name>
    <name type="common">ex Huang et al. 2023</name>
    <dbReference type="NCBI Taxonomy" id="2976432"/>
    <lineage>
        <taxon>Bacteria</taxon>
        <taxon>Pseudomonadati</taxon>
        <taxon>Pseudomonadota</taxon>
        <taxon>Alphaproteobacteria</taxon>
        <taxon>Sphingomonadales</taxon>
        <taxon>Sphingomonadaceae</taxon>
        <taxon>Novosphingobium</taxon>
    </lineage>
</organism>
<dbReference type="InterPro" id="IPR012042">
    <property type="entry name" value="NeuTTM/CthTTM-like"/>
</dbReference>
<dbReference type="CDD" id="cd07891">
    <property type="entry name" value="CYTH-like_CthTTM-like_1"/>
    <property type="match status" value="1"/>
</dbReference>
<comment type="caution">
    <text evidence="2">The sequence shown here is derived from an EMBL/GenBank/DDBJ whole genome shotgun (WGS) entry which is preliminary data.</text>
</comment>
<feature type="domain" description="CYTH" evidence="1">
    <location>
        <begin position="2"/>
        <end position="156"/>
    </location>
</feature>
<dbReference type="Pfam" id="PF01928">
    <property type="entry name" value="CYTH"/>
    <property type="match status" value="1"/>
</dbReference>
<proteinExistence type="predicted"/>
<keyword evidence="3" id="KW-1185">Reference proteome</keyword>
<dbReference type="SUPFAM" id="SSF55154">
    <property type="entry name" value="CYTH-like phosphatases"/>
    <property type="match status" value="1"/>
</dbReference>
<dbReference type="SMART" id="SM01118">
    <property type="entry name" value="CYTH"/>
    <property type="match status" value="1"/>
</dbReference>
<accession>A0ABT2I2M3</accession>
<dbReference type="PANTHER" id="PTHR40114">
    <property type="entry name" value="SLR0698 PROTEIN"/>
    <property type="match status" value="1"/>
</dbReference>
<dbReference type="InterPro" id="IPR033469">
    <property type="entry name" value="CYTH-like_dom_sf"/>
</dbReference>
<dbReference type="RefSeq" id="WP_260044806.1">
    <property type="nucleotide sequence ID" value="NZ_JANZXA010000003.1"/>
</dbReference>
<dbReference type="PANTHER" id="PTHR40114:SF1">
    <property type="entry name" value="SLR0698 PROTEIN"/>
    <property type="match status" value="1"/>
</dbReference>
<dbReference type="Proteomes" id="UP001165583">
    <property type="component" value="Unassembled WGS sequence"/>
</dbReference>
<reference evidence="2" key="1">
    <citation type="submission" date="2022-09" db="EMBL/GenBank/DDBJ databases">
        <title>Novosphingobium sp. Nov., a polycyclic aromatic hydrocarbon-degrading bacterium isolated form mangrove sediments in HongKong.</title>
        <authorList>
            <person name="Hu Z."/>
        </authorList>
    </citation>
    <scope>NUCLEOTIDE SEQUENCE</scope>
    <source>
        <strain evidence="2">HK4-1</strain>
    </source>
</reference>